<organism evidence="1 2">
    <name type="scientific">Chitinophaga ginsengisoli</name>
    <dbReference type="NCBI Taxonomy" id="363837"/>
    <lineage>
        <taxon>Bacteria</taxon>
        <taxon>Pseudomonadati</taxon>
        <taxon>Bacteroidota</taxon>
        <taxon>Chitinophagia</taxon>
        <taxon>Chitinophagales</taxon>
        <taxon>Chitinophagaceae</taxon>
        <taxon>Chitinophaga</taxon>
    </lineage>
</organism>
<evidence type="ECO:0000313" key="1">
    <source>
        <dbReference type="EMBL" id="PSL35549.1"/>
    </source>
</evidence>
<protein>
    <submittedName>
        <fullName evidence="1">Uncharacterized protein (DUF885 family)</fullName>
    </submittedName>
</protein>
<accession>A0A2P8GNK6</accession>
<dbReference type="PANTHER" id="PTHR33361">
    <property type="entry name" value="GLR0591 PROTEIN"/>
    <property type="match status" value="1"/>
</dbReference>
<dbReference type="Proteomes" id="UP000240978">
    <property type="component" value="Unassembled WGS sequence"/>
</dbReference>
<dbReference type="InterPro" id="IPR010281">
    <property type="entry name" value="DUF885"/>
</dbReference>
<evidence type="ECO:0000313" key="2">
    <source>
        <dbReference type="Proteomes" id="UP000240978"/>
    </source>
</evidence>
<dbReference type="Pfam" id="PF05960">
    <property type="entry name" value="DUF885"/>
    <property type="match status" value="1"/>
</dbReference>
<gene>
    <name evidence="1" type="ORF">CLV42_101309</name>
</gene>
<keyword evidence="2" id="KW-1185">Reference proteome</keyword>
<dbReference type="PANTHER" id="PTHR33361:SF16">
    <property type="entry name" value="DUF885 DOMAIN-CONTAINING PROTEIN"/>
    <property type="match status" value="1"/>
</dbReference>
<proteinExistence type="predicted"/>
<sequence>MPAKSLLPLYYKGKNVPGAFMKRLSFTISCFSFLCCSAFITTAYGQERNTRLHQLFENYYQESLRLDPISATFAGDHHYDDQLANDISASYIKQKDLFDKKYLRLLSEYDRRTLNSADQISYDVLKEILNMDIERMKYHTEYLPINQFNSLPLLVGQLGSGQSAQPFATVKDYENWFKRVAAFAVWTNTAISNMRKGASTGFVLPKVLVMKMIPQMESLVEKDTTKNSLFQPLNNLPPAISGQERERLKRSFLQVLTTQLLPAYQRLADYLKNDYLPHATEAAGLSGIPGGKELYRYYVRYFTTTDRSPEEIYETGIKEVTRITAAMEELKKQSGFTGTLQEYFVFLRTDRQFMPFKTPEEVIQAYQQIYDKIKPRLQTMLSVAPKARFEIRRVEAFREASQNGPSYMIGAMDGSRPGIFYVPVPDATKINVTFLGMEATFIHEAIPGHHYQISLQQENMSLPTFRRQINFSAFTEGWALYCESLGKELGCYTDIPQQMGALNNEIHRAIRLVTDVGIHTGRMTREEAISYMLSHESISEEEAVTSAERYMAMPGQALTYKIGELEMLRLREKYKKLSGNNFNIIKFHDALLAQGDMPLKVLEHYMDDWAANH</sequence>
<comment type="caution">
    <text evidence="1">The sequence shown here is derived from an EMBL/GenBank/DDBJ whole genome shotgun (WGS) entry which is preliminary data.</text>
</comment>
<name>A0A2P8GNK6_9BACT</name>
<dbReference type="AlphaFoldDB" id="A0A2P8GNK6"/>
<dbReference type="EMBL" id="PYGK01000001">
    <property type="protein sequence ID" value="PSL35549.1"/>
    <property type="molecule type" value="Genomic_DNA"/>
</dbReference>
<reference evidence="1 2" key="1">
    <citation type="submission" date="2018-03" db="EMBL/GenBank/DDBJ databases">
        <title>Genomic Encyclopedia of Archaeal and Bacterial Type Strains, Phase II (KMG-II): from individual species to whole genera.</title>
        <authorList>
            <person name="Goeker M."/>
        </authorList>
    </citation>
    <scope>NUCLEOTIDE SEQUENCE [LARGE SCALE GENOMIC DNA]</scope>
    <source>
        <strain evidence="1 2">DSM 18107</strain>
    </source>
</reference>